<organism evidence="1 2">
    <name type="scientific">Zarea fungicola</name>
    <dbReference type="NCBI Taxonomy" id="93591"/>
    <lineage>
        <taxon>Eukaryota</taxon>
        <taxon>Fungi</taxon>
        <taxon>Dikarya</taxon>
        <taxon>Ascomycota</taxon>
        <taxon>Pezizomycotina</taxon>
        <taxon>Sordariomycetes</taxon>
        <taxon>Hypocreomycetidae</taxon>
        <taxon>Hypocreales</taxon>
        <taxon>Cordycipitaceae</taxon>
        <taxon>Zarea</taxon>
    </lineage>
</organism>
<evidence type="ECO:0000313" key="2">
    <source>
        <dbReference type="Proteomes" id="UP001143910"/>
    </source>
</evidence>
<dbReference type="Proteomes" id="UP001143910">
    <property type="component" value="Unassembled WGS sequence"/>
</dbReference>
<keyword evidence="2" id="KW-1185">Reference proteome</keyword>
<sequence>MLLAGDAAHAFSPITGAGCNQGIIDVVVLSNKLRGLLDMAATQNTTTTNLPTVKQLNDTFLAYQEERKGPVGRECQVAMSMTNTASWVGIVRRLADQYLMSLGWLQNYIMKYAMADIAKTPSFDFLPADNHVVGKMPWQANL</sequence>
<accession>A0ACC1MHS3</accession>
<proteinExistence type="predicted"/>
<gene>
    <name evidence="1" type="ORF">NQ176_g10167</name>
</gene>
<reference evidence="1" key="1">
    <citation type="submission" date="2022-08" db="EMBL/GenBank/DDBJ databases">
        <title>Genome Sequence of Lecanicillium fungicola.</title>
        <authorList>
            <person name="Buettner E."/>
        </authorList>
    </citation>
    <scope>NUCLEOTIDE SEQUENCE</scope>
    <source>
        <strain evidence="1">Babe33</strain>
    </source>
</reference>
<comment type="caution">
    <text evidence="1">The sequence shown here is derived from an EMBL/GenBank/DDBJ whole genome shotgun (WGS) entry which is preliminary data.</text>
</comment>
<dbReference type="EMBL" id="JANJQO010002639">
    <property type="protein sequence ID" value="KAJ2966404.1"/>
    <property type="molecule type" value="Genomic_DNA"/>
</dbReference>
<evidence type="ECO:0000313" key="1">
    <source>
        <dbReference type="EMBL" id="KAJ2966404.1"/>
    </source>
</evidence>
<protein>
    <submittedName>
        <fullName evidence="1">Uncharacterized protein</fullName>
    </submittedName>
</protein>
<name>A0ACC1MHS3_9HYPO</name>